<reference evidence="1 2" key="1">
    <citation type="submission" date="2024-04" db="EMBL/GenBank/DDBJ databases">
        <title>Okeanomitos corallinicola gen. &amp; sp. nov. (Nostocales, Cyanobacteria), a new toxic marine heterocyst-forming cyanobacterium from a coral reef.</title>
        <authorList>
            <person name="Li H."/>
            <person name="Li R."/>
            <person name="Kang J."/>
            <person name="Hii K.S."/>
            <person name="Mohamed H.F."/>
            <person name="Xu X."/>
            <person name="Luo Z."/>
        </authorList>
    </citation>
    <scope>NUCLEOTIDE SEQUENCE [LARGE SCALE GENOMIC DNA]</scope>
    <source>
        <strain evidence="1 2">TIOX110</strain>
    </source>
</reference>
<name>A0ABZ2UZL1_9CYAN</name>
<protein>
    <submittedName>
        <fullName evidence="1">Uncharacterized protein</fullName>
    </submittedName>
</protein>
<proteinExistence type="predicted"/>
<dbReference type="RefSeq" id="WP_353931910.1">
    <property type="nucleotide sequence ID" value="NZ_CP150886.1"/>
</dbReference>
<gene>
    <name evidence="1" type="ORF">WJM97_04820</name>
</gene>
<evidence type="ECO:0000313" key="1">
    <source>
        <dbReference type="EMBL" id="WZB89005.1"/>
    </source>
</evidence>
<accession>A0ABZ2UZL1</accession>
<dbReference type="EMBL" id="CP150886">
    <property type="protein sequence ID" value="WZB89005.1"/>
    <property type="molecule type" value="Genomic_DNA"/>
</dbReference>
<dbReference type="Proteomes" id="UP001483337">
    <property type="component" value="Chromosome"/>
</dbReference>
<evidence type="ECO:0000313" key="2">
    <source>
        <dbReference type="Proteomes" id="UP001483337"/>
    </source>
</evidence>
<keyword evidence="2" id="KW-1185">Reference proteome</keyword>
<organism evidence="1 2">
    <name type="scientific">Okeanomitos corallinicola TIOX110</name>
    <dbReference type="NCBI Taxonomy" id="3133117"/>
    <lineage>
        <taxon>Bacteria</taxon>
        <taxon>Bacillati</taxon>
        <taxon>Cyanobacteriota</taxon>
        <taxon>Cyanophyceae</taxon>
        <taxon>Nostocales</taxon>
        <taxon>Aphanizomenonaceae</taxon>
        <taxon>Okeanomitos</taxon>
    </lineage>
</organism>
<sequence>MIINDLNYLEIATEEVVGGWGYTPGFSYEKELDIEVETEIKFDTEIDFKKNYNADIKIDSDADIKGNIATLTFDVEAIGKDTLAEVDVAVLAVENKLSSVTGSMISAVN</sequence>